<keyword evidence="1" id="KW-1133">Transmembrane helix</keyword>
<dbReference type="Proteomes" id="UP000194153">
    <property type="component" value="Unassembled WGS sequence"/>
</dbReference>
<organism evidence="2 3">
    <name type="scientific">Geoanaerobacter pelophilus</name>
    <dbReference type="NCBI Taxonomy" id="60036"/>
    <lineage>
        <taxon>Bacteria</taxon>
        <taxon>Pseudomonadati</taxon>
        <taxon>Thermodesulfobacteriota</taxon>
        <taxon>Desulfuromonadia</taxon>
        <taxon>Geobacterales</taxon>
        <taxon>Geobacteraceae</taxon>
        <taxon>Geoanaerobacter</taxon>
    </lineage>
</organism>
<comment type="caution">
    <text evidence="2">The sequence shown here is derived from an EMBL/GenBank/DDBJ whole genome shotgun (WGS) entry which is preliminary data.</text>
</comment>
<reference evidence="3" key="2">
    <citation type="submission" date="2017-05" db="EMBL/GenBank/DDBJ databases">
        <title>Draft genome sequence of Geobacter pelophilus, a iron(III)-reducing bacteria.</title>
        <authorList>
            <person name="Aoyagi T."/>
            <person name="Koike H."/>
            <person name="Morita T."/>
            <person name="Sato Y."/>
            <person name="Habe H."/>
            <person name="Hori T."/>
        </authorList>
    </citation>
    <scope>NUCLEOTIDE SEQUENCE [LARGE SCALE GENOMIC DNA]</scope>
    <source>
        <strain evidence="3">Drf2</strain>
    </source>
</reference>
<evidence type="ECO:0000313" key="3">
    <source>
        <dbReference type="Proteomes" id="UP000194153"/>
    </source>
</evidence>
<proteinExistence type="predicted"/>
<dbReference type="RefSeq" id="WP_085813860.1">
    <property type="nucleotide sequence ID" value="NZ_BDQG01000001.1"/>
</dbReference>
<protein>
    <submittedName>
        <fullName evidence="2">Uncharacterized protein</fullName>
    </submittedName>
</protein>
<keyword evidence="1" id="KW-0812">Transmembrane</keyword>
<evidence type="ECO:0000256" key="1">
    <source>
        <dbReference type="SAM" id="Phobius"/>
    </source>
</evidence>
<keyword evidence="3" id="KW-1185">Reference proteome</keyword>
<dbReference type="EMBL" id="BDQG01000001">
    <property type="protein sequence ID" value="GAW67628.1"/>
    <property type="molecule type" value="Genomic_DNA"/>
</dbReference>
<keyword evidence="1" id="KW-0472">Membrane</keyword>
<accession>A0ABQ0MKM8</accession>
<sequence length="61" mass="7200">MVEQSLGSIGQVKEVFTLVDFYQYIKGVEYLICVAFFIGFPIFYRYLHHKGQETKTQQSHH</sequence>
<feature type="transmembrane region" description="Helical" evidence="1">
    <location>
        <begin position="28"/>
        <end position="47"/>
    </location>
</feature>
<reference evidence="2 3" key="1">
    <citation type="submission" date="2017-04" db="EMBL/GenBank/DDBJ databases">
        <authorList>
            <consortium name="Geobacter pelophilus Genome Sequencing"/>
            <person name="Aoyagi T."/>
            <person name="Koike H."/>
            <person name="Hori T."/>
        </authorList>
    </citation>
    <scope>NUCLEOTIDE SEQUENCE [LARGE SCALE GENOMIC DNA]</scope>
    <source>
        <strain evidence="2 3">Drf2</strain>
    </source>
</reference>
<gene>
    <name evidence="2" type="ORF">GPEL0_01f3564</name>
</gene>
<name>A0ABQ0MKM8_9BACT</name>
<evidence type="ECO:0000313" key="2">
    <source>
        <dbReference type="EMBL" id="GAW67628.1"/>
    </source>
</evidence>